<evidence type="ECO:0000256" key="1">
    <source>
        <dbReference type="SAM" id="MobiDB-lite"/>
    </source>
</evidence>
<proteinExistence type="predicted"/>
<dbReference type="EMBL" id="AYKW01000053">
    <property type="protein sequence ID" value="PIL25511.1"/>
    <property type="molecule type" value="Genomic_DNA"/>
</dbReference>
<reference evidence="2 3" key="1">
    <citation type="journal article" date="2015" name="Sci. Rep.">
        <title>Chromosome-level genome map provides insights into diverse defense mechanisms in the medicinal fungus Ganoderma sinense.</title>
        <authorList>
            <person name="Zhu Y."/>
            <person name="Xu J."/>
            <person name="Sun C."/>
            <person name="Zhou S."/>
            <person name="Xu H."/>
            <person name="Nelson D.R."/>
            <person name="Qian J."/>
            <person name="Song J."/>
            <person name="Luo H."/>
            <person name="Xiang L."/>
            <person name="Li Y."/>
            <person name="Xu Z."/>
            <person name="Ji A."/>
            <person name="Wang L."/>
            <person name="Lu S."/>
            <person name="Hayward A."/>
            <person name="Sun W."/>
            <person name="Li X."/>
            <person name="Schwartz D.C."/>
            <person name="Wang Y."/>
            <person name="Chen S."/>
        </authorList>
    </citation>
    <scope>NUCLEOTIDE SEQUENCE [LARGE SCALE GENOMIC DNA]</scope>
    <source>
        <strain evidence="2 3">ZZ0214-1</strain>
    </source>
</reference>
<evidence type="ECO:0000313" key="3">
    <source>
        <dbReference type="Proteomes" id="UP000230002"/>
    </source>
</evidence>
<protein>
    <submittedName>
        <fullName evidence="2">Uncharacterized protein</fullName>
    </submittedName>
</protein>
<sequence>MRPAFSGNAGEGRSRKDILRPEHVKAGCRRLAHSVSDHDRQLLAFGTTVAAGREKRLRPSTTARAANHVCDATKGASDEPGTTAVALGTAVEERDGPHSQCACLATLRQDPKNRPSGEFIALQKPGPARHDAATINRTPSYGDKAAAPAGDMSGEELQWLVNPPDSFSQAIDAARAVGFVKVTEDPEDLTDGDFRVLQPARQTLQARATYSRNTMHSLAKHELYLARPR</sequence>
<feature type="region of interest" description="Disordered" evidence="1">
    <location>
        <begin position="1"/>
        <end position="20"/>
    </location>
</feature>
<dbReference type="AlphaFoldDB" id="A0A2G8RVG9"/>
<keyword evidence="3" id="KW-1185">Reference proteome</keyword>
<gene>
    <name evidence="2" type="ORF">GSI_12429</name>
</gene>
<feature type="region of interest" description="Disordered" evidence="1">
    <location>
        <begin position="125"/>
        <end position="149"/>
    </location>
</feature>
<evidence type="ECO:0000313" key="2">
    <source>
        <dbReference type="EMBL" id="PIL25511.1"/>
    </source>
</evidence>
<organism evidence="2 3">
    <name type="scientific">Ganoderma sinense ZZ0214-1</name>
    <dbReference type="NCBI Taxonomy" id="1077348"/>
    <lineage>
        <taxon>Eukaryota</taxon>
        <taxon>Fungi</taxon>
        <taxon>Dikarya</taxon>
        <taxon>Basidiomycota</taxon>
        <taxon>Agaricomycotina</taxon>
        <taxon>Agaricomycetes</taxon>
        <taxon>Polyporales</taxon>
        <taxon>Polyporaceae</taxon>
        <taxon>Ganoderma</taxon>
    </lineage>
</organism>
<accession>A0A2G8RVG9</accession>
<name>A0A2G8RVG9_9APHY</name>
<dbReference type="Proteomes" id="UP000230002">
    <property type="component" value="Unassembled WGS sequence"/>
</dbReference>
<comment type="caution">
    <text evidence="2">The sequence shown here is derived from an EMBL/GenBank/DDBJ whole genome shotgun (WGS) entry which is preliminary data.</text>
</comment>